<accession>A0A367ZNP7</accession>
<evidence type="ECO:0000256" key="2">
    <source>
        <dbReference type="SAM" id="SignalP"/>
    </source>
</evidence>
<evidence type="ECO:0000259" key="3">
    <source>
        <dbReference type="PROSITE" id="PS51781"/>
    </source>
</evidence>
<feature type="compositionally biased region" description="Basic and acidic residues" evidence="1">
    <location>
        <begin position="113"/>
        <end position="130"/>
    </location>
</feature>
<proteinExistence type="predicted"/>
<feature type="signal peptide" evidence="2">
    <location>
        <begin position="1"/>
        <end position="23"/>
    </location>
</feature>
<dbReference type="Gene3D" id="2.30.30.40">
    <property type="entry name" value="SH3 Domains"/>
    <property type="match status" value="1"/>
</dbReference>
<protein>
    <recommendedName>
        <fullName evidence="3">SH3b domain-containing protein</fullName>
    </recommendedName>
</protein>
<dbReference type="AlphaFoldDB" id="A0A367ZNP7"/>
<dbReference type="InterPro" id="IPR003646">
    <property type="entry name" value="SH3-like_bac-type"/>
</dbReference>
<feature type="chain" id="PRO_5016604804" description="SH3b domain-containing protein" evidence="2">
    <location>
        <begin position="24"/>
        <end position="130"/>
    </location>
</feature>
<name>A0A367ZNP7_9BACT</name>
<dbReference type="Proteomes" id="UP000252355">
    <property type="component" value="Unassembled WGS sequence"/>
</dbReference>
<dbReference type="SMART" id="SM00287">
    <property type="entry name" value="SH3b"/>
    <property type="match status" value="1"/>
</dbReference>
<evidence type="ECO:0000313" key="5">
    <source>
        <dbReference type="Proteomes" id="UP000252355"/>
    </source>
</evidence>
<organism evidence="4 5">
    <name type="scientific">Candidatus Ozemobacter sibiricus</name>
    <dbReference type="NCBI Taxonomy" id="2268124"/>
    <lineage>
        <taxon>Bacteria</taxon>
        <taxon>Candidatus Ozemobacteria</taxon>
        <taxon>Candidatus Ozemobacterales</taxon>
        <taxon>Candidatus Ozemobacteraceae</taxon>
        <taxon>Candidatus Ozemobacter</taxon>
    </lineage>
</organism>
<sequence>MTRRSVFLLLVLVPLLTATTVWAARIPSRGRVTCTALNVRTGPGMNYTVLGTIANGDEVTILAVSGSWYQVNTGPYQGKWVYSGYIEVLDYAEVDDQDASNHPYPTLLSTDPTRPEIQPKEIEPLTRYDY</sequence>
<dbReference type="Pfam" id="PF08239">
    <property type="entry name" value="SH3_3"/>
    <property type="match status" value="1"/>
</dbReference>
<reference evidence="4 5" key="1">
    <citation type="submission" date="2018-05" db="EMBL/GenBank/DDBJ databases">
        <title>A metagenomic window into the 2 km-deep terrestrial subsurface aquifer revealed taxonomically and functionally diverse microbial community comprising novel uncultured bacterial lineages.</title>
        <authorList>
            <person name="Kadnikov V.V."/>
            <person name="Mardanov A.V."/>
            <person name="Beletsky A.V."/>
            <person name="Banks D."/>
            <person name="Pimenov N.V."/>
            <person name="Frank Y.A."/>
            <person name="Karnachuk O.V."/>
            <person name="Ravin N.V."/>
        </authorList>
    </citation>
    <scope>NUCLEOTIDE SEQUENCE [LARGE SCALE GENOMIC DNA]</scope>
    <source>
        <strain evidence="4">BY5</strain>
    </source>
</reference>
<dbReference type="PANTHER" id="PTHR34408">
    <property type="entry name" value="FAMILY PROTEIN, PUTATIVE-RELATED"/>
    <property type="match status" value="1"/>
</dbReference>
<comment type="caution">
    <text evidence="4">The sequence shown here is derived from an EMBL/GenBank/DDBJ whole genome shotgun (WGS) entry which is preliminary data.</text>
</comment>
<keyword evidence="2" id="KW-0732">Signal</keyword>
<dbReference type="PANTHER" id="PTHR34408:SF1">
    <property type="entry name" value="GLYCOSYL HYDROLASE FAMILY 19 DOMAIN-CONTAINING PROTEIN HI_1415"/>
    <property type="match status" value="1"/>
</dbReference>
<evidence type="ECO:0000256" key="1">
    <source>
        <dbReference type="SAM" id="MobiDB-lite"/>
    </source>
</evidence>
<feature type="domain" description="SH3b" evidence="3">
    <location>
        <begin position="27"/>
        <end position="90"/>
    </location>
</feature>
<dbReference type="EMBL" id="QOQW01000011">
    <property type="protein sequence ID" value="RCK79670.1"/>
    <property type="molecule type" value="Genomic_DNA"/>
</dbReference>
<gene>
    <name evidence="4" type="ORF">OZSIB_4142</name>
</gene>
<dbReference type="InterPro" id="IPR052354">
    <property type="entry name" value="Cell_Wall_Dynamics_Protein"/>
</dbReference>
<evidence type="ECO:0000313" key="4">
    <source>
        <dbReference type="EMBL" id="RCK79670.1"/>
    </source>
</evidence>
<dbReference type="PROSITE" id="PS51781">
    <property type="entry name" value="SH3B"/>
    <property type="match status" value="1"/>
</dbReference>
<feature type="region of interest" description="Disordered" evidence="1">
    <location>
        <begin position="100"/>
        <end position="130"/>
    </location>
</feature>